<organism evidence="2 3">
    <name type="scientific">Candidatus Clostridium eludens</name>
    <dbReference type="NCBI Taxonomy" id="3381663"/>
    <lineage>
        <taxon>Bacteria</taxon>
        <taxon>Bacillati</taxon>
        <taxon>Bacillota</taxon>
        <taxon>Clostridia</taxon>
        <taxon>Eubacteriales</taxon>
        <taxon>Clostridiaceae</taxon>
        <taxon>Clostridium</taxon>
    </lineage>
</organism>
<dbReference type="RefSeq" id="WP_406794887.1">
    <property type="nucleotide sequence ID" value="NZ_JBJHZX010000091.1"/>
</dbReference>
<dbReference type="Gene3D" id="3.90.1200.10">
    <property type="match status" value="1"/>
</dbReference>
<dbReference type="Proteomes" id="UP001623660">
    <property type="component" value="Unassembled WGS sequence"/>
</dbReference>
<dbReference type="InterPro" id="IPR011009">
    <property type="entry name" value="Kinase-like_dom_sf"/>
</dbReference>
<dbReference type="SUPFAM" id="SSF56112">
    <property type="entry name" value="Protein kinase-like (PK-like)"/>
    <property type="match status" value="1"/>
</dbReference>
<gene>
    <name evidence="2" type="ORF">ACJDU8_24935</name>
</gene>
<dbReference type="InterPro" id="IPR002575">
    <property type="entry name" value="Aminoglycoside_PTrfase"/>
</dbReference>
<evidence type="ECO:0000313" key="2">
    <source>
        <dbReference type="EMBL" id="MFL0198773.1"/>
    </source>
</evidence>
<comment type="caution">
    <text evidence="2">The sequence shown here is derived from an EMBL/GenBank/DDBJ whole genome shotgun (WGS) entry which is preliminary data.</text>
</comment>
<evidence type="ECO:0000259" key="1">
    <source>
        <dbReference type="Pfam" id="PF01636"/>
    </source>
</evidence>
<protein>
    <submittedName>
        <fullName evidence="2">Phosphotransferase family protein</fullName>
    </submittedName>
</protein>
<proteinExistence type="predicted"/>
<keyword evidence="3" id="KW-1185">Reference proteome</keyword>
<accession>A0ABW8SV24</accession>
<dbReference type="EMBL" id="JBJHZX010000091">
    <property type="protein sequence ID" value="MFL0198773.1"/>
    <property type="molecule type" value="Genomic_DNA"/>
</dbReference>
<feature type="domain" description="Aminoglycoside phosphotransferase" evidence="1">
    <location>
        <begin position="17"/>
        <end position="63"/>
    </location>
</feature>
<sequence>MKCKKITVKKLDVLTFEELPDDNILCHGDFHPDNILITKDNSIIIGWMTATQGNPLADVARTSVIFKFGIILEKSYIEKKIINFIKKKFYLEYINISGVDIEQIKEWELPIAAARLTEWIPENENSDILYFITKKMENLI</sequence>
<evidence type="ECO:0000313" key="3">
    <source>
        <dbReference type="Proteomes" id="UP001623660"/>
    </source>
</evidence>
<name>A0ABW8SV24_9CLOT</name>
<dbReference type="Pfam" id="PF01636">
    <property type="entry name" value="APH"/>
    <property type="match status" value="1"/>
</dbReference>
<reference evidence="2 3" key="1">
    <citation type="submission" date="2024-11" db="EMBL/GenBank/DDBJ databases">
        <authorList>
            <person name="Heng Y.C."/>
            <person name="Lim A.C.H."/>
            <person name="Lee J.K.Y."/>
            <person name="Kittelmann S."/>
        </authorList>
    </citation>
    <scope>NUCLEOTIDE SEQUENCE [LARGE SCALE GENOMIC DNA]</scope>
    <source>
        <strain evidence="2 3">WILCCON 0269</strain>
    </source>
</reference>